<evidence type="ECO:0000313" key="2">
    <source>
        <dbReference type="EMBL" id="MFC0581410.1"/>
    </source>
</evidence>
<keyword evidence="1" id="KW-0812">Transmembrane</keyword>
<feature type="transmembrane region" description="Helical" evidence="1">
    <location>
        <begin position="112"/>
        <end position="131"/>
    </location>
</feature>
<comment type="caution">
    <text evidence="2">The sequence shown here is derived from an EMBL/GenBank/DDBJ whole genome shotgun (WGS) entry which is preliminary data.</text>
</comment>
<gene>
    <name evidence="2" type="ORF">ACFFFR_03255</name>
</gene>
<evidence type="ECO:0000313" key="3">
    <source>
        <dbReference type="Proteomes" id="UP001589862"/>
    </source>
</evidence>
<evidence type="ECO:0008006" key="4">
    <source>
        <dbReference type="Google" id="ProtNLM"/>
    </source>
</evidence>
<keyword evidence="1" id="KW-0472">Membrane</keyword>
<protein>
    <recommendedName>
        <fullName evidence="4">Transmembrane protein</fullName>
    </recommendedName>
</protein>
<keyword evidence="3" id="KW-1185">Reference proteome</keyword>
<evidence type="ECO:0000256" key="1">
    <source>
        <dbReference type="SAM" id="Phobius"/>
    </source>
</evidence>
<reference evidence="2 3" key="1">
    <citation type="submission" date="2024-09" db="EMBL/GenBank/DDBJ databases">
        <authorList>
            <person name="Sun Q."/>
            <person name="Mori K."/>
        </authorList>
    </citation>
    <scope>NUCLEOTIDE SEQUENCE [LARGE SCALE GENOMIC DNA]</scope>
    <source>
        <strain evidence="2 3">NCAIM B.02604</strain>
    </source>
</reference>
<proteinExistence type="predicted"/>
<name>A0ABV6P8F1_9MICC</name>
<accession>A0ABV6P8F1</accession>
<dbReference type="RefSeq" id="WP_377458092.1">
    <property type="nucleotide sequence ID" value="NZ_JBHLUB010000003.1"/>
</dbReference>
<dbReference type="Proteomes" id="UP001589862">
    <property type="component" value="Unassembled WGS sequence"/>
</dbReference>
<dbReference type="EMBL" id="JBHLUB010000003">
    <property type="protein sequence ID" value="MFC0581410.1"/>
    <property type="molecule type" value="Genomic_DNA"/>
</dbReference>
<keyword evidence="1" id="KW-1133">Transmembrane helix</keyword>
<feature type="transmembrane region" description="Helical" evidence="1">
    <location>
        <begin position="12"/>
        <end position="35"/>
    </location>
</feature>
<organism evidence="2 3">
    <name type="scientific">Micrococcoides hystricis</name>
    <dbReference type="NCBI Taxonomy" id="1572761"/>
    <lineage>
        <taxon>Bacteria</taxon>
        <taxon>Bacillati</taxon>
        <taxon>Actinomycetota</taxon>
        <taxon>Actinomycetes</taxon>
        <taxon>Micrococcales</taxon>
        <taxon>Micrococcaceae</taxon>
        <taxon>Micrococcoides</taxon>
    </lineage>
</organism>
<sequence>MPLPHFYARPSWRLAGQVIADAFVVAWILLCWAGAGIVTTSIKAIATPSAIAETRLGELKKTLQDSAEKIGEVPLVGDSLSTPLADIGTEVATLQAGAHDQVEAIEQAATTIGWLIFLLPVITVILLWLPWRLRFIRSAQQLAKLNASAESRDLLALRALSTAPLKRLRHISDQPLADWRAGNAEVIDALAELELHRHGMSARRRQTEQDRLDR</sequence>